<name>A0A3M8C932_9BACL</name>
<evidence type="ECO:0000313" key="2">
    <source>
        <dbReference type="EMBL" id="RNB72220.1"/>
    </source>
</evidence>
<dbReference type="PANTHER" id="PTHR30175:SF1">
    <property type="entry name" value="PTS SYSTEM ARBUTIN-, CELLOBIOSE-, AND SALICIN-SPECIFIC EIIBC COMPONENT-RELATED"/>
    <property type="match status" value="1"/>
</dbReference>
<reference evidence="2 3" key="1">
    <citation type="submission" date="2018-10" db="EMBL/GenBank/DDBJ databases">
        <title>Phylogenomics of Brevibacillus.</title>
        <authorList>
            <person name="Dunlap C."/>
        </authorList>
    </citation>
    <scope>NUCLEOTIDE SEQUENCE [LARGE SCALE GENOMIC DNA]</scope>
    <source>
        <strain evidence="2 3">JCM 12215</strain>
    </source>
</reference>
<evidence type="ECO:0000256" key="1">
    <source>
        <dbReference type="SAM" id="Phobius"/>
    </source>
</evidence>
<keyword evidence="1" id="KW-0472">Membrane</keyword>
<dbReference type="OrthoDB" id="6594574at2"/>
<keyword evidence="3" id="KW-1185">Reference proteome</keyword>
<feature type="transmembrane region" description="Helical" evidence="1">
    <location>
        <begin position="350"/>
        <end position="383"/>
    </location>
</feature>
<dbReference type="GO" id="GO:0015771">
    <property type="term" value="P:trehalose transport"/>
    <property type="evidence" value="ECO:0007669"/>
    <property type="project" value="TreeGrafter"/>
</dbReference>
<dbReference type="Proteomes" id="UP000282028">
    <property type="component" value="Unassembled WGS sequence"/>
</dbReference>
<feature type="transmembrane region" description="Helical" evidence="1">
    <location>
        <begin position="204"/>
        <end position="224"/>
    </location>
</feature>
<feature type="transmembrane region" description="Helical" evidence="1">
    <location>
        <begin position="490"/>
        <end position="511"/>
    </location>
</feature>
<dbReference type="RefSeq" id="WP_122909557.1">
    <property type="nucleotide sequence ID" value="NZ_CBCSBE010000002.1"/>
</dbReference>
<dbReference type="EMBL" id="RHHR01000026">
    <property type="protein sequence ID" value="RNB72220.1"/>
    <property type="molecule type" value="Genomic_DNA"/>
</dbReference>
<feature type="transmembrane region" description="Helical" evidence="1">
    <location>
        <begin position="395"/>
        <end position="416"/>
    </location>
</feature>
<dbReference type="GO" id="GO:0090589">
    <property type="term" value="F:protein-phosphocysteine-trehalose phosphotransferase system transporter activity"/>
    <property type="evidence" value="ECO:0007669"/>
    <property type="project" value="TreeGrafter"/>
</dbReference>
<gene>
    <name evidence="2" type="ORF">EDM52_13765</name>
</gene>
<keyword evidence="2" id="KW-0813">Transport</keyword>
<accession>A0A3M8C932</accession>
<sequence length="522" mass="53937">MTKRIAVVGSSGGNLYNLGGKDPEKLLGEIITQIESAGIELAAVQFIAAKSSMDSAGDSTDAAVYVWNEKVSQVVSVFEGPLEACNRYAASLDEEIASQIRAGNVDGLIVMSAAPDGANQQVVRAAVDQQVPIAGTGGTSMAQIASKGALVILTSGTTGTTNRTRAISFLTVFSKHWGIAYRPMIGDSKQASGISASPWKRVQIRGIMMASLPGFIALALILALSKIPGLSMLSEVFDVLIKALPVVIAAVAAKQVSDMEEVSVVAGVLAGVLSIDGGIIGGMLGGIGAGLLVNLLFRKCIEWRFPTTTVNIIAGGISGLVSGLIVYYLLAPIALQAGEWVKVLIEGAVAYSPILAGLIAGLLIWPAIIGGVYHAAILPIVLLEMEKTGNSFLGAVDMVGLVMVSAGITLANIVAPREKSEATLATPGFLINMGFGTFVEAAYPFMFSNKLVFAGAVISSGVAGMLVGLFDVRGTAYVPSIMAPLLSNNMVGFILAMASGLLCSFLITLVANKMAKKKGQAQ</sequence>
<dbReference type="InterPro" id="IPR050558">
    <property type="entry name" value="PTS_Sugar-Specific_Components"/>
</dbReference>
<feature type="transmembrane region" description="Helical" evidence="1">
    <location>
        <begin position="422"/>
        <end position="439"/>
    </location>
</feature>
<keyword evidence="2" id="KW-0762">Sugar transport</keyword>
<dbReference type="PANTHER" id="PTHR30175">
    <property type="entry name" value="PHOSPHOTRANSFERASE SYSTEM TRANSPORT PROTEIN"/>
    <property type="match status" value="1"/>
</dbReference>
<feature type="transmembrane region" description="Helical" evidence="1">
    <location>
        <begin position="265"/>
        <end position="297"/>
    </location>
</feature>
<comment type="caution">
    <text evidence="2">The sequence shown here is derived from an EMBL/GenBank/DDBJ whole genome shotgun (WGS) entry which is preliminary data.</text>
</comment>
<dbReference type="AlphaFoldDB" id="A0A3M8C932"/>
<organism evidence="2 3">
    <name type="scientific">Brevibacillus invocatus</name>
    <dbReference type="NCBI Taxonomy" id="173959"/>
    <lineage>
        <taxon>Bacteria</taxon>
        <taxon>Bacillati</taxon>
        <taxon>Bacillota</taxon>
        <taxon>Bacilli</taxon>
        <taxon>Bacillales</taxon>
        <taxon>Paenibacillaceae</taxon>
        <taxon>Brevibacillus</taxon>
    </lineage>
</organism>
<protein>
    <submittedName>
        <fullName evidence="2">PTS sugar transporter</fullName>
    </submittedName>
</protein>
<keyword evidence="1" id="KW-0812">Transmembrane</keyword>
<keyword evidence="1" id="KW-1133">Transmembrane helix</keyword>
<feature type="transmembrane region" description="Helical" evidence="1">
    <location>
        <begin position="309"/>
        <end position="330"/>
    </location>
</feature>
<proteinExistence type="predicted"/>
<dbReference type="GO" id="GO:0005886">
    <property type="term" value="C:plasma membrane"/>
    <property type="evidence" value="ECO:0007669"/>
    <property type="project" value="TreeGrafter"/>
</dbReference>
<evidence type="ECO:0000313" key="3">
    <source>
        <dbReference type="Proteomes" id="UP000282028"/>
    </source>
</evidence>
<dbReference type="GO" id="GO:0009401">
    <property type="term" value="P:phosphoenolpyruvate-dependent sugar phosphotransferase system"/>
    <property type="evidence" value="ECO:0007669"/>
    <property type="project" value="TreeGrafter"/>
</dbReference>
<feature type="transmembrane region" description="Helical" evidence="1">
    <location>
        <begin position="451"/>
        <end position="470"/>
    </location>
</feature>